<evidence type="ECO:0000256" key="1">
    <source>
        <dbReference type="ARBA" id="ARBA00001917"/>
    </source>
</evidence>
<dbReference type="GO" id="GO:0004674">
    <property type="term" value="F:protein serine/threonine kinase activity"/>
    <property type="evidence" value="ECO:0007669"/>
    <property type="project" value="UniProtKB-KW"/>
</dbReference>
<dbReference type="Gene3D" id="3.30.450.20">
    <property type="entry name" value="PAS domain"/>
    <property type="match status" value="2"/>
</dbReference>
<dbReference type="InterPro" id="IPR000014">
    <property type="entry name" value="PAS"/>
</dbReference>
<evidence type="ECO:0000259" key="17">
    <source>
        <dbReference type="PROSITE" id="PS50113"/>
    </source>
</evidence>
<dbReference type="PANTHER" id="PTHR45637">
    <property type="entry name" value="FLIPPASE KINASE 1-RELATED"/>
    <property type="match status" value="1"/>
</dbReference>
<dbReference type="InterPro" id="IPR000719">
    <property type="entry name" value="Prot_kinase_dom"/>
</dbReference>
<dbReference type="GO" id="GO:0005524">
    <property type="term" value="F:ATP binding"/>
    <property type="evidence" value="ECO:0007669"/>
    <property type="project" value="UniProtKB-KW"/>
</dbReference>
<evidence type="ECO:0000256" key="3">
    <source>
        <dbReference type="ARBA" id="ARBA00012513"/>
    </source>
</evidence>
<organism evidence="18">
    <name type="scientific">Chlorokybus atmophyticus</name>
    <name type="common">Soil alga</name>
    <dbReference type="NCBI Taxonomy" id="3144"/>
    <lineage>
        <taxon>Eukaryota</taxon>
        <taxon>Viridiplantae</taxon>
        <taxon>Streptophyta</taxon>
        <taxon>Chlorokybophyceae</taxon>
        <taxon>Chlorokybales</taxon>
        <taxon>Chlorokybaceae</taxon>
        <taxon>Chlorokybus</taxon>
    </lineage>
</organism>
<dbReference type="PROSITE" id="PS50112">
    <property type="entry name" value="PAS"/>
    <property type="match status" value="2"/>
</dbReference>
<keyword evidence="7" id="KW-0808">Transferase</keyword>
<evidence type="ECO:0000256" key="9">
    <source>
        <dbReference type="ARBA" id="ARBA00022777"/>
    </source>
</evidence>
<keyword evidence="11" id="KW-0675">Receptor</keyword>
<dbReference type="PROSITE" id="PS50011">
    <property type="entry name" value="PROTEIN_KINASE_DOM"/>
    <property type="match status" value="1"/>
</dbReference>
<evidence type="ECO:0000256" key="13">
    <source>
        <dbReference type="ARBA" id="ARBA00048679"/>
    </source>
</evidence>
<dbReference type="Gene3D" id="1.10.510.10">
    <property type="entry name" value="Transferase(Phosphotransferase) domain 1"/>
    <property type="match status" value="1"/>
</dbReference>
<reference evidence="18" key="1">
    <citation type="journal article" date="2014" name="Proc. Natl. Acad. Sci. U.S.A.">
        <title>Horizontal transfer of an adaptive chimeric photoreceptor from bryophytes to ferns.</title>
        <authorList>
            <person name="Li F.W."/>
            <person name="Villarreal J.C."/>
            <person name="Kelly S."/>
            <person name="Rothfels C.J."/>
            <person name="Melkonian M."/>
            <person name="Frangedakis E."/>
            <person name="Ruhsam M."/>
            <person name="Sigel E.M."/>
            <person name="Der J.P."/>
            <person name="Pittermann J."/>
            <person name="Burge D.O."/>
            <person name="Pokorny L."/>
            <person name="Larsson A."/>
            <person name="Chen T."/>
            <person name="Weststrand S."/>
            <person name="Thomas P."/>
            <person name="Carpenter E."/>
            <person name="Zhang Y."/>
            <person name="Tian Z."/>
            <person name="Chen L."/>
            <person name="Yan Z."/>
            <person name="Zhu Y."/>
            <person name="Sun X."/>
            <person name="Wang J."/>
            <person name="Stevenson D.W."/>
            <person name="Crandall-Stotler B.J."/>
            <person name="Shaw A.J."/>
            <person name="Deyholos M.K."/>
            <person name="Soltis D.E."/>
            <person name="Graham S.W."/>
            <person name="Windham M.D."/>
            <person name="Langdale J.A."/>
            <person name="Wong G.K."/>
            <person name="Mathews S."/>
            <person name="Pryer K.M."/>
        </authorList>
    </citation>
    <scope>NUCLEOTIDE SEQUENCE</scope>
</reference>
<feature type="compositionally biased region" description="Pro residues" evidence="14">
    <location>
        <begin position="1"/>
        <end position="10"/>
    </location>
</feature>
<dbReference type="CDD" id="cd05574">
    <property type="entry name" value="STKc_phototropin_like"/>
    <property type="match status" value="1"/>
</dbReference>
<evidence type="ECO:0000313" key="18">
    <source>
        <dbReference type="EMBL" id="AHZ63908.1"/>
    </source>
</evidence>
<dbReference type="SMART" id="SM00086">
    <property type="entry name" value="PAC"/>
    <property type="match status" value="2"/>
</dbReference>
<feature type="domain" description="PAC" evidence="17">
    <location>
        <begin position="324"/>
        <end position="379"/>
    </location>
</feature>
<feature type="compositionally biased region" description="Low complexity" evidence="14">
    <location>
        <begin position="215"/>
        <end position="227"/>
    </location>
</feature>
<keyword evidence="6" id="KW-0716">Sensory transduction</keyword>
<evidence type="ECO:0000259" key="16">
    <source>
        <dbReference type="PROSITE" id="PS50112"/>
    </source>
</evidence>
<accession>A0A059UK05</accession>
<dbReference type="InterPro" id="IPR035965">
    <property type="entry name" value="PAS-like_dom_sf"/>
</dbReference>
<keyword evidence="9" id="KW-0418">Kinase</keyword>
<dbReference type="Pfam" id="PF00069">
    <property type="entry name" value="Pkinase"/>
    <property type="match status" value="1"/>
</dbReference>
<dbReference type="SMART" id="SM00220">
    <property type="entry name" value="S_TKc"/>
    <property type="match status" value="1"/>
</dbReference>
<dbReference type="SUPFAM" id="SSF56112">
    <property type="entry name" value="Protein kinase-like (PK-like)"/>
    <property type="match status" value="1"/>
</dbReference>
<sequence>MAQYNLPPPSNVRGPSAEDGPLPKVASELGDTLGAFRHAFVISDPSLPDCPIEYASDGFCALTGYTSEEIVNRNCRFLQGPATDQKQIQAIRDAVKDKTTYTGRILNYKKDGKPFWNQLTISPVHMDGKPKFLGVQVDVTQYTVGEKSSQVQSGDIPLLIRYEARLQQKVATPAEELAAKLERLNKGNVDNLGKVTANDRKPAQQLFRPFGKNKPSPTTPTSATTSPSDKRGTEGQDSNLAGYRVRVRRVAFDLATSLERVQKNFVITNPHLPDHPIVFCSDPFLELSGYTREEIIGRNCRFLQGPLTDRRAVLKIKAAIDAREECTVQLLNYRKNGTMFWNMFHLAPVFSAQTGEIHFFVGVQTDVTHQEKLPDASCMTPPQPSTSDHMQEQTAKIAVAGADRVTEDVNKLQAAWVGASFAGKQATRIWAPHVRPITACRPHTSTSWHWQMLQKVVGKNRLTPQHLKPVRQLGKGDAGSVLLVELAGTGALFAMKVLNKRSMIERNKVQRAFTEREILATVDHHFLPTLFDVFQTDQHICFITEYCAGGELYSMLSGLPGNRVPEIHAQFYVAEVLLSLEYLHMMGIIYRDLKPENIMIRADGHLVLTDFDLAFRTQCKPEVVMVERENGKPQLWPHFVAEPRTKTHSFVGTAEYLAPEVINNTGHSAAVDWWSLGILLYELLYGVSPFYGSTRAETFENILRARLEFPSKPQVSSEAKSLVRSLLIRDPEERLGSQFGATEIKAHPFFKHTKWALLRTMTPPVTPLKDEVAMAPASEGDAFKYAY</sequence>
<dbReference type="CDD" id="cd00130">
    <property type="entry name" value="PAS"/>
    <property type="match status" value="2"/>
</dbReference>
<comment type="similarity">
    <text evidence="2">Belongs to the protein kinase superfamily. AGC Ser/Thr protein kinase family.</text>
</comment>
<dbReference type="Gene3D" id="3.30.200.20">
    <property type="entry name" value="Phosphorylase Kinase, domain 1"/>
    <property type="match status" value="1"/>
</dbReference>
<evidence type="ECO:0000256" key="11">
    <source>
        <dbReference type="ARBA" id="ARBA00023170"/>
    </source>
</evidence>
<dbReference type="InterPro" id="IPR011009">
    <property type="entry name" value="Kinase-like_dom_sf"/>
</dbReference>
<keyword evidence="5" id="KW-0600">Photoreceptor protein</keyword>
<evidence type="ECO:0000256" key="8">
    <source>
        <dbReference type="ARBA" id="ARBA00022741"/>
    </source>
</evidence>
<evidence type="ECO:0000256" key="6">
    <source>
        <dbReference type="ARBA" id="ARBA00022606"/>
    </source>
</evidence>
<feature type="domain" description="PAS" evidence="16">
    <location>
        <begin position="277"/>
        <end position="299"/>
    </location>
</feature>
<evidence type="ECO:0000256" key="12">
    <source>
        <dbReference type="ARBA" id="ARBA00047899"/>
    </source>
</evidence>
<evidence type="ECO:0000256" key="2">
    <source>
        <dbReference type="ARBA" id="ARBA00009903"/>
    </source>
</evidence>
<dbReference type="InterPro" id="IPR008271">
    <property type="entry name" value="Ser/Thr_kinase_AS"/>
</dbReference>
<feature type="domain" description="PAS" evidence="16">
    <location>
        <begin position="52"/>
        <end position="98"/>
    </location>
</feature>
<feature type="region of interest" description="Disordered" evidence="14">
    <location>
        <begin position="190"/>
        <end position="239"/>
    </location>
</feature>
<dbReference type="EC" id="2.7.11.1" evidence="3"/>
<keyword evidence="4" id="KW-0723">Serine/threonine-protein kinase</keyword>
<reference evidence="18" key="2">
    <citation type="submission" date="2014-01" db="EMBL/GenBank/DDBJ databases">
        <authorList>
            <person name="Li F.-W."/>
        </authorList>
    </citation>
    <scope>NUCLEOTIDE SEQUENCE</scope>
</reference>
<protein>
    <recommendedName>
        <fullName evidence="3">non-specific serine/threonine protein kinase</fullName>
        <ecNumber evidence="3">2.7.11.1</ecNumber>
    </recommendedName>
</protein>
<dbReference type="PROSITE" id="PS00108">
    <property type="entry name" value="PROTEIN_KINASE_ST"/>
    <property type="match status" value="1"/>
</dbReference>
<dbReference type="SUPFAM" id="SSF55785">
    <property type="entry name" value="PYP-like sensor domain (PAS domain)"/>
    <property type="match status" value="2"/>
</dbReference>
<keyword evidence="5" id="KW-0157">Chromophore</keyword>
<proteinExistence type="evidence at transcript level"/>
<comment type="catalytic activity">
    <reaction evidence="12">
        <text>L-threonyl-[protein] + ATP = O-phospho-L-threonyl-[protein] + ADP + H(+)</text>
        <dbReference type="Rhea" id="RHEA:46608"/>
        <dbReference type="Rhea" id="RHEA-COMP:11060"/>
        <dbReference type="Rhea" id="RHEA-COMP:11605"/>
        <dbReference type="ChEBI" id="CHEBI:15378"/>
        <dbReference type="ChEBI" id="CHEBI:30013"/>
        <dbReference type="ChEBI" id="CHEBI:30616"/>
        <dbReference type="ChEBI" id="CHEBI:61977"/>
        <dbReference type="ChEBI" id="CHEBI:456216"/>
        <dbReference type="EC" id="2.7.11.1"/>
    </reaction>
</comment>
<gene>
    <name evidence="18" type="primary">PHOT</name>
</gene>
<evidence type="ECO:0000256" key="7">
    <source>
        <dbReference type="ARBA" id="ARBA00022679"/>
    </source>
</evidence>
<feature type="region of interest" description="Disordered" evidence="14">
    <location>
        <begin position="1"/>
        <end position="22"/>
    </location>
</feature>
<dbReference type="AlphaFoldDB" id="A0A059UK05"/>
<dbReference type="FunFam" id="1.10.510.10:FF:000121">
    <property type="entry name" value="Serine/threonine-protein kinase nrc-2"/>
    <property type="match status" value="1"/>
</dbReference>
<feature type="domain" description="Protein kinase" evidence="15">
    <location>
        <begin position="467"/>
        <end position="750"/>
    </location>
</feature>
<comment type="cofactor">
    <cofactor evidence="1">
        <name>FMN</name>
        <dbReference type="ChEBI" id="CHEBI:58210"/>
    </cofactor>
</comment>
<evidence type="ECO:0000256" key="10">
    <source>
        <dbReference type="ARBA" id="ARBA00022840"/>
    </source>
</evidence>
<keyword evidence="10" id="KW-0067">ATP-binding</keyword>
<keyword evidence="8" id="KW-0547">Nucleotide-binding</keyword>
<dbReference type="PROSITE" id="PS50113">
    <property type="entry name" value="PAC"/>
    <property type="match status" value="1"/>
</dbReference>
<evidence type="ECO:0000256" key="4">
    <source>
        <dbReference type="ARBA" id="ARBA00022527"/>
    </source>
</evidence>
<evidence type="ECO:0000256" key="14">
    <source>
        <dbReference type="SAM" id="MobiDB-lite"/>
    </source>
</evidence>
<evidence type="ECO:0000256" key="5">
    <source>
        <dbReference type="ARBA" id="ARBA00022543"/>
    </source>
</evidence>
<dbReference type="GO" id="GO:0009882">
    <property type="term" value="F:blue light photoreceptor activity"/>
    <property type="evidence" value="ECO:0007669"/>
    <property type="project" value="UniProtKB-ARBA"/>
</dbReference>
<evidence type="ECO:0000259" key="15">
    <source>
        <dbReference type="PROSITE" id="PS50011"/>
    </source>
</evidence>
<name>A0A059UK05_CHLAT</name>
<dbReference type="InterPro" id="IPR001610">
    <property type="entry name" value="PAC"/>
</dbReference>
<comment type="catalytic activity">
    <reaction evidence="13">
        <text>L-seryl-[protein] + ATP = O-phospho-L-seryl-[protein] + ADP + H(+)</text>
        <dbReference type="Rhea" id="RHEA:17989"/>
        <dbReference type="Rhea" id="RHEA-COMP:9863"/>
        <dbReference type="Rhea" id="RHEA-COMP:11604"/>
        <dbReference type="ChEBI" id="CHEBI:15378"/>
        <dbReference type="ChEBI" id="CHEBI:29999"/>
        <dbReference type="ChEBI" id="CHEBI:30616"/>
        <dbReference type="ChEBI" id="CHEBI:83421"/>
        <dbReference type="ChEBI" id="CHEBI:456216"/>
        <dbReference type="EC" id="2.7.11.1"/>
    </reaction>
</comment>
<dbReference type="NCBIfam" id="TIGR00229">
    <property type="entry name" value="sensory_box"/>
    <property type="match status" value="2"/>
</dbReference>
<dbReference type="EMBL" id="KJ195107">
    <property type="protein sequence ID" value="AHZ63908.1"/>
    <property type="molecule type" value="mRNA"/>
</dbReference>
<dbReference type="InterPro" id="IPR000700">
    <property type="entry name" value="PAS-assoc_C"/>
</dbReference>
<dbReference type="Pfam" id="PF13426">
    <property type="entry name" value="PAS_9"/>
    <property type="match status" value="2"/>
</dbReference>